<dbReference type="Proteomes" id="UP001623041">
    <property type="component" value="Unassembled WGS sequence"/>
</dbReference>
<dbReference type="InterPro" id="IPR011234">
    <property type="entry name" value="Fumarylacetoacetase-like_C"/>
</dbReference>
<reference evidence="4 5" key="1">
    <citation type="submission" date="2024-11" db="EMBL/GenBank/DDBJ databases">
        <authorList>
            <person name="Lucas J.A."/>
        </authorList>
    </citation>
    <scope>NUCLEOTIDE SEQUENCE [LARGE SCALE GENOMIC DNA]</scope>
    <source>
        <strain evidence="4 5">Z 5.4</strain>
    </source>
</reference>
<evidence type="ECO:0000313" key="5">
    <source>
        <dbReference type="Proteomes" id="UP001623041"/>
    </source>
</evidence>
<gene>
    <name evidence="4" type="ORF">ACJEBI_02200</name>
</gene>
<dbReference type="EMBL" id="JBJHQH010000002">
    <property type="protein sequence ID" value="MFK9090294.1"/>
    <property type="molecule type" value="Genomic_DNA"/>
</dbReference>
<dbReference type="InterPro" id="IPR018833">
    <property type="entry name" value="Rv2993c-like_N"/>
</dbReference>
<keyword evidence="4" id="KW-0378">Hydrolase</keyword>
<protein>
    <submittedName>
        <fullName evidence="4">Fumarylacetoacetate hydrolase family protein</fullName>
        <ecNumber evidence="4">3.7.-.-</ecNumber>
    </submittedName>
</protein>
<dbReference type="SUPFAM" id="SSF56529">
    <property type="entry name" value="FAH"/>
    <property type="match status" value="1"/>
</dbReference>
<dbReference type="GO" id="GO:0016787">
    <property type="term" value="F:hydrolase activity"/>
    <property type="evidence" value="ECO:0007669"/>
    <property type="project" value="UniProtKB-KW"/>
</dbReference>
<dbReference type="Gene3D" id="3.90.850.10">
    <property type="entry name" value="Fumarylacetoacetase-like, C-terminal domain"/>
    <property type="match status" value="1"/>
</dbReference>
<dbReference type="InterPro" id="IPR036663">
    <property type="entry name" value="Fumarylacetoacetase_C_sf"/>
</dbReference>
<keyword evidence="5" id="KW-1185">Reference proteome</keyword>
<evidence type="ECO:0000256" key="1">
    <source>
        <dbReference type="ARBA" id="ARBA00022723"/>
    </source>
</evidence>
<name>A0ABW8RBW6_9BACI</name>
<dbReference type="Gene3D" id="2.30.30.370">
    <property type="entry name" value="FAH"/>
    <property type="match status" value="1"/>
</dbReference>
<dbReference type="Pfam" id="PF10370">
    <property type="entry name" value="Rv2993c-like_N"/>
    <property type="match status" value="1"/>
</dbReference>
<comment type="caution">
    <text evidence="4">The sequence shown here is derived from an EMBL/GenBank/DDBJ whole genome shotgun (WGS) entry which is preliminary data.</text>
</comment>
<feature type="domain" description="Fumarylacetoacetase-like C-terminal" evidence="2">
    <location>
        <begin position="56"/>
        <end position="249"/>
    </location>
</feature>
<dbReference type="EC" id="3.7.-.-" evidence="4"/>
<sequence length="260" mass="28659">MKLTRFLHDSVKYTGLITDNTIREIKGDIFRNWTYTGEVFTVDEVKFLAPIEPNQIIGIGANYVSKKEELPSVLPEIPVFFFKPTSSVIGPDENIVIPEGIDKVKFESELAVVIGKEAKNIAESEVFDYVYGYTIGNDVTAPQFFHHDGHWTIGKSFDTFTPLGPVIETEFDPSVVSVEAVVNGIEKQNSSTDLMIISIGKMISYLSNVMTLKPGDVILTGSPVGAELVGEGDTIECEIKGIGVLRNRFVTQEMAVCTNK</sequence>
<accession>A0ABW8RBW6</accession>
<dbReference type="RefSeq" id="WP_406579005.1">
    <property type="nucleotide sequence ID" value="NZ_JBJHQH010000002.1"/>
</dbReference>
<feature type="domain" description="Rv2993c-like N-terminal" evidence="3">
    <location>
        <begin position="1"/>
        <end position="50"/>
    </location>
</feature>
<organism evidence="4 5">
    <name type="scientific">Bacillus salipaludis</name>
    <dbReference type="NCBI Taxonomy" id="2547811"/>
    <lineage>
        <taxon>Bacteria</taxon>
        <taxon>Bacillati</taxon>
        <taxon>Bacillota</taxon>
        <taxon>Bacilli</taxon>
        <taxon>Bacillales</taxon>
        <taxon>Bacillaceae</taxon>
        <taxon>Bacillus</taxon>
    </lineage>
</organism>
<evidence type="ECO:0000313" key="4">
    <source>
        <dbReference type="EMBL" id="MFK9090294.1"/>
    </source>
</evidence>
<dbReference type="Pfam" id="PF01557">
    <property type="entry name" value="FAA_hydrolase"/>
    <property type="match status" value="1"/>
</dbReference>
<keyword evidence="1" id="KW-0479">Metal-binding</keyword>
<evidence type="ECO:0000259" key="2">
    <source>
        <dbReference type="Pfam" id="PF01557"/>
    </source>
</evidence>
<proteinExistence type="predicted"/>
<evidence type="ECO:0000259" key="3">
    <source>
        <dbReference type="Pfam" id="PF10370"/>
    </source>
</evidence>
<dbReference type="PANTHER" id="PTHR11820">
    <property type="entry name" value="ACYLPYRUVASE"/>
    <property type="match status" value="1"/>
</dbReference>